<name>A0A4S8MG64_DENBC</name>
<evidence type="ECO:0000256" key="1">
    <source>
        <dbReference type="SAM" id="Coils"/>
    </source>
</evidence>
<evidence type="ECO:0000313" key="3">
    <source>
        <dbReference type="Proteomes" id="UP000297245"/>
    </source>
</evidence>
<dbReference type="EMBL" id="ML179090">
    <property type="protein sequence ID" value="THV01461.1"/>
    <property type="molecule type" value="Genomic_DNA"/>
</dbReference>
<organism evidence="2 3">
    <name type="scientific">Dendrothele bispora (strain CBS 962.96)</name>
    <dbReference type="NCBI Taxonomy" id="1314807"/>
    <lineage>
        <taxon>Eukaryota</taxon>
        <taxon>Fungi</taxon>
        <taxon>Dikarya</taxon>
        <taxon>Basidiomycota</taxon>
        <taxon>Agaricomycotina</taxon>
        <taxon>Agaricomycetes</taxon>
        <taxon>Agaricomycetidae</taxon>
        <taxon>Agaricales</taxon>
        <taxon>Agaricales incertae sedis</taxon>
        <taxon>Dendrothele</taxon>
    </lineage>
</organism>
<dbReference type="OrthoDB" id="3266026at2759"/>
<gene>
    <name evidence="2" type="ORF">K435DRAFT_853861</name>
</gene>
<dbReference type="AlphaFoldDB" id="A0A4S8MG64"/>
<accession>A0A4S8MG64</accession>
<reference evidence="2 3" key="1">
    <citation type="journal article" date="2019" name="Nat. Ecol. Evol.">
        <title>Megaphylogeny resolves global patterns of mushroom evolution.</title>
        <authorList>
            <person name="Varga T."/>
            <person name="Krizsan K."/>
            <person name="Foldi C."/>
            <person name="Dima B."/>
            <person name="Sanchez-Garcia M."/>
            <person name="Sanchez-Ramirez S."/>
            <person name="Szollosi G.J."/>
            <person name="Szarkandi J.G."/>
            <person name="Papp V."/>
            <person name="Albert L."/>
            <person name="Andreopoulos W."/>
            <person name="Angelini C."/>
            <person name="Antonin V."/>
            <person name="Barry K.W."/>
            <person name="Bougher N.L."/>
            <person name="Buchanan P."/>
            <person name="Buyck B."/>
            <person name="Bense V."/>
            <person name="Catcheside P."/>
            <person name="Chovatia M."/>
            <person name="Cooper J."/>
            <person name="Damon W."/>
            <person name="Desjardin D."/>
            <person name="Finy P."/>
            <person name="Geml J."/>
            <person name="Haridas S."/>
            <person name="Hughes K."/>
            <person name="Justo A."/>
            <person name="Karasinski D."/>
            <person name="Kautmanova I."/>
            <person name="Kiss B."/>
            <person name="Kocsube S."/>
            <person name="Kotiranta H."/>
            <person name="LaButti K.M."/>
            <person name="Lechner B.E."/>
            <person name="Liimatainen K."/>
            <person name="Lipzen A."/>
            <person name="Lukacs Z."/>
            <person name="Mihaltcheva S."/>
            <person name="Morgado L.N."/>
            <person name="Niskanen T."/>
            <person name="Noordeloos M.E."/>
            <person name="Ohm R.A."/>
            <person name="Ortiz-Santana B."/>
            <person name="Ovrebo C."/>
            <person name="Racz N."/>
            <person name="Riley R."/>
            <person name="Savchenko A."/>
            <person name="Shiryaev A."/>
            <person name="Soop K."/>
            <person name="Spirin V."/>
            <person name="Szebenyi C."/>
            <person name="Tomsovsky M."/>
            <person name="Tulloss R.E."/>
            <person name="Uehling J."/>
            <person name="Grigoriev I.V."/>
            <person name="Vagvolgyi C."/>
            <person name="Papp T."/>
            <person name="Martin F.M."/>
            <person name="Miettinen O."/>
            <person name="Hibbett D.S."/>
            <person name="Nagy L.G."/>
        </authorList>
    </citation>
    <scope>NUCLEOTIDE SEQUENCE [LARGE SCALE GENOMIC DNA]</scope>
    <source>
        <strain evidence="2 3">CBS 962.96</strain>
    </source>
</reference>
<proteinExistence type="predicted"/>
<feature type="coiled-coil region" evidence="1">
    <location>
        <begin position="219"/>
        <end position="246"/>
    </location>
</feature>
<keyword evidence="1" id="KW-0175">Coiled coil</keyword>
<sequence length="325" mass="36578">MPSSSPDEGIKLSRLRPGRRINKILKPTARPRLKFLRHSNSRSAASSSSYSDRLTSLTQSAEHYPHLKALADIVTVLYSNVNRSNSSRKQRAIGWRSVEILEAVAEAIPDPSQISLEMCKEISHLKTLFCDINNYFDPVVHTTTPRIPFKRHGLRSRLDTAYFKFVLGKKPRTLKNFRVFRVFSVQSVADISTTTLRVVDRASDAFPPLKSAVGGALALNDVTQGANACKARAQQLKREISDILENVSSDSDISTDLESLRDKLPQLDVIYEQSFSARLRNLNRNKDYLSTLEADVSRLSRKTSIISYSRTRTLYVLFSVSLALF</sequence>
<dbReference type="Proteomes" id="UP000297245">
    <property type="component" value="Unassembled WGS sequence"/>
</dbReference>
<protein>
    <submittedName>
        <fullName evidence="2">Uncharacterized protein</fullName>
    </submittedName>
</protein>
<evidence type="ECO:0000313" key="2">
    <source>
        <dbReference type="EMBL" id="THV01461.1"/>
    </source>
</evidence>
<keyword evidence="3" id="KW-1185">Reference proteome</keyword>